<dbReference type="Gene3D" id="3.40.50.1390">
    <property type="entry name" value="Resolvase, N-terminal catalytic domain"/>
    <property type="match status" value="1"/>
</dbReference>
<dbReference type="GO" id="GO:0000150">
    <property type="term" value="F:DNA strand exchange activity"/>
    <property type="evidence" value="ECO:0007669"/>
    <property type="project" value="InterPro"/>
</dbReference>
<protein>
    <submittedName>
        <fullName evidence="4">Recombinase family protein</fullName>
    </submittedName>
</protein>
<evidence type="ECO:0000313" key="4">
    <source>
        <dbReference type="EMBL" id="NYY91065.1"/>
    </source>
</evidence>
<evidence type="ECO:0000256" key="1">
    <source>
        <dbReference type="ARBA" id="ARBA00023125"/>
    </source>
</evidence>
<gene>
    <name evidence="5" type="ORF">G6321_00046140</name>
    <name evidence="4" type="ORF">G6321_22250</name>
</gene>
<dbReference type="PANTHER" id="PTHR30461:SF2">
    <property type="entry name" value="SERINE RECOMBINASE PINE-RELATED"/>
    <property type="match status" value="1"/>
</dbReference>
<evidence type="ECO:0000259" key="3">
    <source>
        <dbReference type="PROSITE" id="PS51736"/>
    </source>
</evidence>
<organism evidence="4">
    <name type="scientific">Bradyrhizobium barranii subsp. barranii</name>
    <dbReference type="NCBI Taxonomy" id="2823807"/>
    <lineage>
        <taxon>Bacteria</taxon>
        <taxon>Pseudomonadati</taxon>
        <taxon>Pseudomonadota</taxon>
        <taxon>Alphaproteobacteria</taxon>
        <taxon>Hyphomicrobiales</taxon>
        <taxon>Nitrobacteraceae</taxon>
        <taxon>Bradyrhizobium</taxon>
        <taxon>Bradyrhizobium barranii</taxon>
    </lineage>
</organism>
<proteinExistence type="predicted"/>
<dbReference type="EMBL" id="JACBFH010000001">
    <property type="protein sequence ID" value="NYY91065.1"/>
    <property type="molecule type" value="Genomic_DNA"/>
</dbReference>
<reference evidence="4" key="2">
    <citation type="submission" date="2020-06" db="EMBL/GenBank/DDBJ databases">
        <title>Whole Genome Sequence of Bradyrhizobium sp. Strain 323S2.</title>
        <authorList>
            <person name="Bromfield E.S.P."/>
        </authorList>
    </citation>
    <scope>NUCLEOTIDE SEQUENCE [LARGE SCALE GENOMIC DNA]</scope>
    <source>
        <strain evidence="4">323S2</strain>
    </source>
</reference>
<dbReference type="InterPro" id="IPR006119">
    <property type="entry name" value="Resolv_N"/>
</dbReference>
<dbReference type="EMBL" id="CP088280">
    <property type="protein sequence ID" value="UGX92933.1"/>
    <property type="molecule type" value="Genomic_DNA"/>
</dbReference>
<name>A0A7Z0QCM8_9BRAD</name>
<reference evidence="5 6" key="3">
    <citation type="journal article" date="2022" name="Int. J. Syst. Evol. Microbiol.">
        <title>Strains of Bradyrhizobium barranii sp. nov. associated with legumes native to Canada are symbionts of soybeans and belong to different subspecies (subsp. barranii subsp. nov. and subsp. apii subsp. nov.) and symbiovars (sv. glycinearum and sv. septentrionale).</title>
        <authorList>
            <person name="Bromfield E.S.P."/>
            <person name="Cloutier S."/>
            <person name="Wasai-Hara S."/>
            <person name="Minamisawa K."/>
        </authorList>
    </citation>
    <scope>NUCLEOTIDE SEQUENCE [LARGE SCALE GENOMIC DNA]</scope>
    <source>
        <strain evidence="5 6">323S2</strain>
    </source>
</reference>
<dbReference type="SUPFAM" id="SSF53041">
    <property type="entry name" value="Resolvase-like"/>
    <property type="match status" value="1"/>
</dbReference>
<evidence type="ECO:0000256" key="2">
    <source>
        <dbReference type="ARBA" id="ARBA00023172"/>
    </source>
</evidence>
<dbReference type="InterPro" id="IPR050639">
    <property type="entry name" value="SSR_resolvase"/>
</dbReference>
<reference evidence="5 6" key="1">
    <citation type="journal article" date="2017" name="Syst. Appl. Microbiol.">
        <title>Soybeans inoculated with root zone soils of Canadian native legumes harbour diverse and novel Bradyrhizobium spp. that possess agricultural potential.</title>
        <authorList>
            <person name="Bromfield E.S.P."/>
            <person name="Cloutier S."/>
            <person name="Tambong J.T."/>
            <person name="Tran Thi T.V."/>
        </authorList>
    </citation>
    <scope>NUCLEOTIDE SEQUENCE [LARGE SCALE GENOMIC DNA]</scope>
    <source>
        <strain evidence="5 6">323S2</strain>
    </source>
</reference>
<evidence type="ECO:0000313" key="5">
    <source>
        <dbReference type="EMBL" id="UGX92933.1"/>
    </source>
</evidence>
<accession>A0A7Z0QCM8</accession>
<dbReference type="CDD" id="cd00338">
    <property type="entry name" value="Ser_Recombinase"/>
    <property type="match status" value="1"/>
</dbReference>
<keyword evidence="1" id="KW-0238">DNA-binding</keyword>
<dbReference type="InterPro" id="IPR036162">
    <property type="entry name" value="Resolvase-like_N_sf"/>
</dbReference>
<keyword evidence="2" id="KW-0233">DNA recombination</keyword>
<evidence type="ECO:0000313" key="6">
    <source>
        <dbReference type="Proteomes" id="UP000564836"/>
    </source>
</evidence>
<feature type="domain" description="Resolvase/invertase-type recombinase catalytic" evidence="3">
    <location>
        <begin position="5"/>
        <end position="142"/>
    </location>
</feature>
<dbReference type="AlphaFoldDB" id="A0A7Z0QCM8"/>
<dbReference type="Pfam" id="PF00239">
    <property type="entry name" value="Resolvase"/>
    <property type="match status" value="1"/>
</dbReference>
<dbReference type="PANTHER" id="PTHR30461">
    <property type="entry name" value="DNA-INVERTASE FROM LAMBDOID PROPHAGE"/>
    <property type="match status" value="1"/>
</dbReference>
<sequence length="224" mass="24262">MAEGVFVAYYRVSTKGQKRSGLGLDAQQEAVRNYLNGGRWSLAEAFTEVESGKRDENRPQLARALQTCRVYGAKLVIAKLDRLSRDAHFLLGLEKAGVDFVAADMPHANRLTVGIMAMVADEERRAISDRTKAALAAAKRRGVALGGDRGAKLSRAARKAGRDVQVARANDRAADLAHIIRDLQSTGIVSLSGIARALTERRVPTPRGSTDWSAVQVARTVARL</sequence>
<dbReference type="SMART" id="SM00857">
    <property type="entry name" value="Resolvase"/>
    <property type="match status" value="1"/>
</dbReference>
<dbReference type="PROSITE" id="PS51736">
    <property type="entry name" value="RECOMBINASES_3"/>
    <property type="match status" value="1"/>
</dbReference>
<dbReference type="RefSeq" id="WP_166348524.1">
    <property type="nucleotide sequence ID" value="NZ_CP088280.1"/>
</dbReference>
<dbReference type="GO" id="GO:0003677">
    <property type="term" value="F:DNA binding"/>
    <property type="evidence" value="ECO:0007669"/>
    <property type="project" value="UniProtKB-KW"/>
</dbReference>
<dbReference type="Proteomes" id="UP000564836">
    <property type="component" value="Chromosome"/>
</dbReference>